<evidence type="ECO:0000256" key="6">
    <source>
        <dbReference type="ARBA" id="ARBA00023136"/>
    </source>
</evidence>
<name>A0ABT0X108_9ACTN</name>
<dbReference type="Proteomes" id="UP001167160">
    <property type="component" value="Unassembled WGS sequence"/>
</dbReference>
<evidence type="ECO:0000256" key="8">
    <source>
        <dbReference type="SAM" id="Phobius"/>
    </source>
</evidence>
<feature type="transmembrane region" description="Helical" evidence="8">
    <location>
        <begin position="301"/>
        <end position="321"/>
    </location>
</feature>
<comment type="subcellular location">
    <subcellularLocation>
        <location evidence="1">Cell inner membrane</location>
        <topology evidence="1">Multi-pass membrane protein</topology>
    </subcellularLocation>
</comment>
<reference evidence="9" key="1">
    <citation type="journal article" date="2023" name="Int. J. Syst. Evol. Microbiol.">
        <title>Streptomyces meridianus sp. nov. isolated from brackish water of the Tagus estuary in Alcochete, Portugal.</title>
        <authorList>
            <person name="Santos J.D.N."/>
            <person name="Klimek D."/>
            <person name="Calusinska M."/>
            <person name="Lobo Da Cunha A."/>
            <person name="Catita J."/>
            <person name="Goncalves H."/>
            <person name="Gonzalez I."/>
            <person name="Reyes F."/>
            <person name="Lage O.M."/>
        </authorList>
    </citation>
    <scope>NUCLEOTIDE SEQUENCE</scope>
    <source>
        <strain evidence="9">MTZ3.1</strain>
    </source>
</reference>
<keyword evidence="5 8" id="KW-1133">Transmembrane helix</keyword>
<keyword evidence="6 8" id="KW-0472">Membrane</keyword>
<keyword evidence="2" id="KW-0813">Transport</keyword>
<feature type="transmembrane region" description="Helical" evidence="8">
    <location>
        <begin position="389"/>
        <end position="411"/>
    </location>
</feature>
<dbReference type="InterPro" id="IPR010290">
    <property type="entry name" value="TM_effector"/>
</dbReference>
<dbReference type="PANTHER" id="PTHR23513">
    <property type="entry name" value="INTEGRAL MEMBRANE EFFLUX PROTEIN-RELATED"/>
    <property type="match status" value="1"/>
</dbReference>
<dbReference type="PANTHER" id="PTHR23513:SF9">
    <property type="entry name" value="ENTEROBACTIN EXPORTER ENTS"/>
    <property type="match status" value="1"/>
</dbReference>
<keyword evidence="10" id="KW-1185">Reference proteome</keyword>
<dbReference type="Gene3D" id="1.20.1250.20">
    <property type="entry name" value="MFS general substrate transporter like domains"/>
    <property type="match status" value="1"/>
</dbReference>
<evidence type="ECO:0000256" key="5">
    <source>
        <dbReference type="ARBA" id="ARBA00022989"/>
    </source>
</evidence>
<organism evidence="9 10">
    <name type="scientific">Streptomyces meridianus</name>
    <dbReference type="NCBI Taxonomy" id="2938945"/>
    <lineage>
        <taxon>Bacteria</taxon>
        <taxon>Bacillati</taxon>
        <taxon>Actinomycetota</taxon>
        <taxon>Actinomycetes</taxon>
        <taxon>Kitasatosporales</taxon>
        <taxon>Streptomycetaceae</taxon>
        <taxon>Streptomyces</taxon>
    </lineage>
</organism>
<evidence type="ECO:0000256" key="4">
    <source>
        <dbReference type="ARBA" id="ARBA00022692"/>
    </source>
</evidence>
<feature type="transmembrane region" description="Helical" evidence="8">
    <location>
        <begin position="327"/>
        <end position="344"/>
    </location>
</feature>
<feature type="transmembrane region" description="Helical" evidence="8">
    <location>
        <begin position="54"/>
        <end position="73"/>
    </location>
</feature>
<evidence type="ECO:0000256" key="2">
    <source>
        <dbReference type="ARBA" id="ARBA00022448"/>
    </source>
</evidence>
<evidence type="ECO:0000256" key="7">
    <source>
        <dbReference type="SAM" id="MobiDB-lite"/>
    </source>
</evidence>
<keyword evidence="4 8" id="KW-0812">Transmembrane</keyword>
<dbReference type="Pfam" id="PF05977">
    <property type="entry name" value="MFS_3"/>
    <property type="match status" value="1"/>
</dbReference>
<proteinExistence type="predicted"/>
<evidence type="ECO:0000313" key="9">
    <source>
        <dbReference type="EMBL" id="MCM2576249.1"/>
    </source>
</evidence>
<protein>
    <submittedName>
        <fullName evidence="9">MFS transporter</fullName>
    </submittedName>
</protein>
<feature type="transmembrane region" description="Helical" evidence="8">
    <location>
        <begin position="271"/>
        <end position="294"/>
    </location>
</feature>
<feature type="region of interest" description="Disordered" evidence="7">
    <location>
        <begin position="425"/>
        <end position="447"/>
    </location>
</feature>
<dbReference type="InterPro" id="IPR036259">
    <property type="entry name" value="MFS_trans_sf"/>
</dbReference>
<feature type="transmembrane region" description="Helical" evidence="8">
    <location>
        <begin position="236"/>
        <end position="259"/>
    </location>
</feature>
<evidence type="ECO:0000256" key="3">
    <source>
        <dbReference type="ARBA" id="ARBA00022475"/>
    </source>
</evidence>
<evidence type="ECO:0000256" key="1">
    <source>
        <dbReference type="ARBA" id="ARBA00004429"/>
    </source>
</evidence>
<comment type="caution">
    <text evidence="9">The sequence shown here is derived from an EMBL/GenBank/DDBJ whole genome shotgun (WGS) entry which is preliminary data.</text>
</comment>
<feature type="transmembrane region" description="Helical" evidence="8">
    <location>
        <begin position="155"/>
        <end position="173"/>
    </location>
</feature>
<dbReference type="EMBL" id="JAMQGM010000002">
    <property type="protein sequence ID" value="MCM2576249.1"/>
    <property type="molecule type" value="Genomic_DNA"/>
</dbReference>
<gene>
    <name evidence="9" type="ORF">M1E25_02580</name>
</gene>
<dbReference type="SUPFAM" id="SSF103473">
    <property type="entry name" value="MFS general substrate transporter"/>
    <property type="match status" value="1"/>
</dbReference>
<evidence type="ECO:0000313" key="10">
    <source>
        <dbReference type="Proteomes" id="UP001167160"/>
    </source>
</evidence>
<accession>A0ABT0X108</accession>
<keyword evidence="3" id="KW-1003">Cell membrane</keyword>
<dbReference type="CDD" id="cd06173">
    <property type="entry name" value="MFS_MefA_like"/>
    <property type="match status" value="1"/>
</dbReference>
<sequence>MAGKRARVTADLRPLQTAPFRRLWASTTVTAVASQLTAVAVPVQVYDLTGSSAYVGYASLAGLVPMVAAALWGGAVADAVDRRRMLLVTSSGIALTSALLWAQAAAGLESVAVLLVLIAVQQALFGANSAVSGAVTPRLITADLLPAANALQSSVMWFGGIAGPLLAGALIPLTGLGTLYLVDAIALCLTVWAVWRLPPLPPAPSQDGVPGTPGGASVVRRIGAGLVHLTRHRILLAAYLADFIALFLGMPAALFPQIAHETFGDPPGGGFAIGVLYAAMSVGALAVGLCSGLLTRTRRHGAMVVAAVCAWGLAIAAFGLAERLWTAAFFLALSGSALMVLGMFRKTILQTAAVDGMRGRLQGVDTVVAAGGPRLAGLVHGTAGAAVGATWAVTGGGILVVVTMLAVALTFPSFRRYRGPEASEDAATAIAPASDSPARVPPRADAD</sequence>